<gene>
    <name evidence="3" type="ORF">M1B72_08890</name>
</gene>
<name>A0ABY4LII5_9BACT</name>
<proteinExistence type="predicted"/>
<feature type="compositionally biased region" description="Low complexity" evidence="1">
    <location>
        <begin position="45"/>
        <end position="58"/>
    </location>
</feature>
<keyword evidence="4" id="KW-1185">Reference proteome</keyword>
<evidence type="ECO:0000313" key="3">
    <source>
        <dbReference type="EMBL" id="UPU37805.1"/>
    </source>
</evidence>
<feature type="signal peptide" evidence="2">
    <location>
        <begin position="1"/>
        <end position="19"/>
    </location>
</feature>
<feature type="region of interest" description="Disordered" evidence="1">
    <location>
        <begin position="28"/>
        <end position="110"/>
    </location>
</feature>
<evidence type="ECO:0000256" key="2">
    <source>
        <dbReference type="SAM" id="SignalP"/>
    </source>
</evidence>
<evidence type="ECO:0008006" key="5">
    <source>
        <dbReference type="Google" id="ProtNLM"/>
    </source>
</evidence>
<organism evidence="3 4">
    <name type="scientific">Geomonas paludis</name>
    <dbReference type="NCBI Taxonomy" id="2740185"/>
    <lineage>
        <taxon>Bacteria</taxon>
        <taxon>Pseudomonadati</taxon>
        <taxon>Thermodesulfobacteriota</taxon>
        <taxon>Desulfuromonadia</taxon>
        <taxon>Geobacterales</taxon>
        <taxon>Geobacteraceae</taxon>
        <taxon>Geomonas</taxon>
    </lineage>
</organism>
<feature type="compositionally biased region" description="Low complexity" evidence="1">
    <location>
        <begin position="76"/>
        <end position="85"/>
    </location>
</feature>
<keyword evidence="2" id="KW-0732">Signal</keyword>
<accession>A0ABY4LII5</accession>
<feature type="compositionally biased region" description="Polar residues" evidence="1">
    <location>
        <begin position="66"/>
        <end position="75"/>
    </location>
</feature>
<dbReference type="EMBL" id="CP096574">
    <property type="protein sequence ID" value="UPU37805.1"/>
    <property type="molecule type" value="Genomic_DNA"/>
</dbReference>
<reference evidence="3" key="1">
    <citation type="submission" date="2022-04" db="EMBL/GenBank/DDBJ databases">
        <authorList>
            <person name="Liu G."/>
        </authorList>
    </citation>
    <scope>NUCLEOTIDE SEQUENCE</scope>
    <source>
        <strain evidence="3">RG22</strain>
    </source>
</reference>
<dbReference type="RefSeq" id="WP_248647196.1">
    <property type="nucleotide sequence ID" value="NZ_CP096574.1"/>
</dbReference>
<feature type="compositionally biased region" description="Polar residues" evidence="1">
    <location>
        <begin position="28"/>
        <end position="37"/>
    </location>
</feature>
<feature type="compositionally biased region" description="Low complexity" evidence="1">
    <location>
        <begin position="93"/>
        <end position="110"/>
    </location>
</feature>
<dbReference type="Proteomes" id="UP000831485">
    <property type="component" value="Chromosome"/>
</dbReference>
<evidence type="ECO:0000313" key="4">
    <source>
        <dbReference type="Proteomes" id="UP000831485"/>
    </source>
</evidence>
<protein>
    <recommendedName>
        <fullName evidence="5">Lipoprotein</fullName>
    </recommendedName>
</protein>
<feature type="chain" id="PRO_5046879505" description="Lipoprotein" evidence="2">
    <location>
        <begin position="20"/>
        <end position="110"/>
    </location>
</feature>
<sequence>MKRLTAITALILMAEPSFADEYVRGYTRSNGTYVNGYTRSDRDSSYNNNYSTSPNVNPYTGERGTHSPTYNDRTPTYNTNTYGNSGTYGSGSYGTRSGSGSSRSYGGYGY</sequence>
<evidence type="ECO:0000256" key="1">
    <source>
        <dbReference type="SAM" id="MobiDB-lite"/>
    </source>
</evidence>